<evidence type="ECO:0000256" key="8">
    <source>
        <dbReference type="ARBA" id="ARBA00051935"/>
    </source>
</evidence>
<feature type="binding site" evidence="9">
    <location>
        <begin position="164"/>
        <end position="167"/>
    </location>
    <ligand>
        <name>NADP(+)</name>
        <dbReference type="ChEBI" id="CHEBI:58349"/>
    </ligand>
</feature>
<evidence type="ECO:0000313" key="12">
    <source>
        <dbReference type="EMBL" id="BCZ78818.1"/>
    </source>
</evidence>
<dbReference type="HAMAP" id="MF_00956">
    <property type="entry name" value="GDP_fucose_synth"/>
    <property type="match status" value="1"/>
</dbReference>
<dbReference type="InterPro" id="IPR028614">
    <property type="entry name" value="GDP_fucose/colitose_synth"/>
</dbReference>
<keyword evidence="14" id="KW-1185">Reference proteome</keyword>
<organism evidence="11 13">
    <name type="scientific">Paraburkholderia terrae</name>
    <dbReference type="NCBI Taxonomy" id="311230"/>
    <lineage>
        <taxon>Bacteria</taxon>
        <taxon>Pseudomonadati</taxon>
        <taxon>Pseudomonadota</taxon>
        <taxon>Betaproteobacteria</taxon>
        <taxon>Burkholderiales</taxon>
        <taxon>Burkholderiaceae</taxon>
        <taxon>Paraburkholderia</taxon>
    </lineage>
</organism>
<feature type="binding site" evidence="9">
    <location>
        <position position="180"/>
    </location>
    <ligand>
        <name>NADP(+)</name>
        <dbReference type="ChEBI" id="CHEBI:58349"/>
    </ligand>
</feature>
<dbReference type="PANTHER" id="PTHR43238:SF1">
    <property type="entry name" value="GDP-L-FUCOSE SYNTHASE"/>
    <property type="match status" value="1"/>
</dbReference>
<evidence type="ECO:0000313" key="14">
    <source>
        <dbReference type="Proteomes" id="UP001319874"/>
    </source>
</evidence>
<keyword evidence="4 9" id="KW-0521">NADP</keyword>
<proteinExistence type="inferred from homology"/>
<feature type="binding site" evidence="9">
    <location>
        <position position="270"/>
    </location>
    <ligand>
        <name>substrate</name>
    </ligand>
</feature>
<dbReference type="GO" id="GO:0042351">
    <property type="term" value="P:'de novo' GDP-L-fucose biosynthetic process"/>
    <property type="evidence" value="ECO:0007669"/>
    <property type="project" value="UniProtKB-UniRule"/>
</dbReference>
<dbReference type="UniPathway" id="UPA00128">
    <property type="reaction ID" value="UER00191"/>
</dbReference>
<keyword evidence="5 9" id="KW-0560">Oxidoreductase</keyword>
<dbReference type="EMBL" id="AP024955">
    <property type="protein sequence ID" value="BCZ78818.1"/>
    <property type="molecule type" value="Genomic_DNA"/>
</dbReference>
<feature type="site" description="Important for catalytic activity" evidence="9">
    <location>
        <position position="110"/>
    </location>
</feature>
<dbReference type="EC" id="1.1.1.271" evidence="3 9"/>
<keyword evidence="7 9" id="KW-0511">Multifunctional enzyme</keyword>
<dbReference type="GO" id="GO:0070401">
    <property type="term" value="F:NADP+ binding"/>
    <property type="evidence" value="ECO:0007669"/>
    <property type="project" value="UniProtKB-UniRule"/>
</dbReference>
<evidence type="ECO:0000256" key="6">
    <source>
        <dbReference type="ARBA" id="ARBA00023235"/>
    </source>
</evidence>
<feature type="binding site" evidence="9">
    <location>
        <begin position="11"/>
        <end position="17"/>
    </location>
    <ligand>
        <name>NADP(+)</name>
        <dbReference type="ChEBI" id="CHEBI:58349"/>
    </ligand>
</feature>
<dbReference type="Pfam" id="PF01370">
    <property type="entry name" value="Epimerase"/>
    <property type="match status" value="1"/>
</dbReference>
<dbReference type="SUPFAM" id="SSF51735">
    <property type="entry name" value="NAD(P)-binding Rossmann-fold domains"/>
    <property type="match status" value="1"/>
</dbReference>
<dbReference type="AlphaFoldDB" id="A0A2I8EL98"/>
<gene>
    <name evidence="9 12" type="primary">fcl</name>
    <name evidence="11" type="ORF">C2L65_12770</name>
    <name evidence="12" type="ORF">PTKU64_24930</name>
</gene>
<feature type="binding site" evidence="9">
    <location>
        <position position="188"/>
    </location>
    <ligand>
        <name>substrate</name>
    </ligand>
</feature>
<dbReference type="PANTHER" id="PTHR43238">
    <property type="entry name" value="GDP-L-FUCOSE SYNTHASE"/>
    <property type="match status" value="1"/>
</dbReference>
<dbReference type="Proteomes" id="UP000243502">
    <property type="component" value="Chromosome 1"/>
</dbReference>
<dbReference type="RefSeq" id="WP_042310649.1">
    <property type="nucleotide sequence ID" value="NZ_AP024955.1"/>
</dbReference>
<feature type="binding site" evidence="9">
    <location>
        <position position="203"/>
    </location>
    <ligand>
        <name>substrate</name>
    </ligand>
</feature>
<dbReference type="InterPro" id="IPR036291">
    <property type="entry name" value="NAD(P)-bd_dom_sf"/>
</dbReference>
<comment type="similarity">
    <text evidence="2 9">Belongs to the NAD(P)-dependent epimerase/dehydratase family. Fucose synthase subfamily.</text>
</comment>
<evidence type="ECO:0000313" key="13">
    <source>
        <dbReference type="Proteomes" id="UP000243502"/>
    </source>
</evidence>
<evidence type="ECO:0000256" key="9">
    <source>
        <dbReference type="HAMAP-Rule" id="MF_00956"/>
    </source>
</evidence>
<reference evidence="12 14" key="2">
    <citation type="journal article" date="2022" name="Front. Microbiol.">
        <title>Identification and characterization of a novel class of self-sufficient cytochrome P450 hydroxylase involved in cyclohexanecarboxylate degradation in Paraburkholderia terrae strain KU-64.</title>
        <authorList>
            <person name="Yamamoto T."/>
            <person name="Hasegawa Y."/>
            <person name="Iwaki H."/>
        </authorList>
    </citation>
    <scope>NUCLEOTIDE SEQUENCE [LARGE SCALE GENOMIC DNA]</scope>
    <source>
        <strain evidence="12 14">KU-64</strain>
    </source>
</reference>
<dbReference type="Gene3D" id="3.90.25.10">
    <property type="entry name" value="UDP-galactose 4-epimerase, domain 1"/>
    <property type="match status" value="1"/>
</dbReference>
<feature type="domain" description="NAD-dependent epimerase/dehydratase" evidence="10">
    <location>
        <begin position="7"/>
        <end position="238"/>
    </location>
</feature>
<comment type="pathway">
    <text evidence="1 9">Nucleotide-sugar biosynthesis; GDP-L-fucose biosynthesis via de novo pathway; GDP-L-fucose from GDP-alpha-D-mannose: step 2/2.</text>
</comment>
<reference evidence="11 13" key="1">
    <citation type="submission" date="2018-01" db="EMBL/GenBank/DDBJ databases">
        <title>Species boundaries and ecological features among Paraburkholderia terrae DSMZ17804T, P. hospita DSMZ17164T and P. caribensis DSMZ13236T.</title>
        <authorList>
            <person name="Pratama A.A."/>
        </authorList>
    </citation>
    <scope>NUCLEOTIDE SEQUENCE [LARGE SCALE GENOMIC DNA]</scope>
    <source>
        <strain evidence="11 13">DSM 17804</strain>
    </source>
</reference>
<feature type="binding site" evidence="9">
    <location>
        <position position="141"/>
    </location>
    <ligand>
        <name>NADP(+)</name>
        <dbReference type="ChEBI" id="CHEBI:58349"/>
    </ligand>
</feature>
<evidence type="ECO:0000256" key="1">
    <source>
        <dbReference type="ARBA" id="ARBA00004883"/>
    </source>
</evidence>
<dbReference type="FunFam" id="3.40.50.720:FF:000101">
    <property type="entry name" value="GDP-L-fucose synthase"/>
    <property type="match status" value="1"/>
</dbReference>
<dbReference type="GO" id="GO:0050577">
    <property type="term" value="F:GDP-L-fucose synthase activity"/>
    <property type="evidence" value="ECO:0007669"/>
    <property type="project" value="UniProtKB-UniRule"/>
</dbReference>
<evidence type="ECO:0000259" key="10">
    <source>
        <dbReference type="Pfam" id="PF01370"/>
    </source>
</evidence>
<comment type="caution">
    <text evidence="9">Lacks conserved residue(s) required for the propagation of feature annotation.</text>
</comment>
<dbReference type="OrthoDB" id="9811425at2"/>
<comment type="function">
    <text evidence="9">Catalyzes the two-step NADP-dependent conversion of GDP-4-dehydro-6-deoxy-D-mannose to GDP-fucose, involving an epimerase and a reductase reaction.</text>
</comment>
<evidence type="ECO:0000313" key="11">
    <source>
        <dbReference type="EMBL" id="AUT60377.1"/>
    </source>
</evidence>
<evidence type="ECO:0000256" key="2">
    <source>
        <dbReference type="ARBA" id="ARBA00005959"/>
    </source>
</evidence>
<name>A0A2I8EL98_9BURK</name>
<dbReference type="CDD" id="cd05239">
    <property type="entry name" value="GDP_FS_SDR_e"/>
    <property type="match status" value="1"/>
</dbReference>
<evidence type="ECO:0000256" key="7">
    <source>
        <dbReference type="ARBA" id="ARBA00023268"/>
    </source>
</evidence>
<dbReference type="Proteomes" id="UP001319874">
    <property type="component" value="Chromosome 1"/>
</dbReference>
<evidence type="ECO:0000256" key="4">
    <source>
        <dbReference type="ARBA" id="ARBA00022857"/>
    </source>
</evidence>
<dbReference type="GO" id="GO:0016853">
    <property type="term" value="F:isomerase activity"/>
    <property type="evidence" value="ECO:0007669"/>
    <property type="project" value="UniProtKB-KW"/>
</dbReference>
<evidence type="ECO:0000256" key="5">
    <source>
        <dbReference type="ARBA" id="ARBA00023002"/>
    </source>
</evidence>
<comment type="catalytic activity">
    <reaction evidence="8 9">
        <text>GDP-beta-L-fucose + NADP(+) = GDP-4-dehydro-alpha-D-rhamnose + NADPH + H(+)</text>
        <dbReference type="Rhea" id="RHEA:18885"/>
        <dbReference type="ChEBI" id="CHEBI:15378"/>
        <dbReference type="ChEBI" id="CHEBI:57273"/>
        <dbReference type="ChEBI" id="CHEBI:57783"/>
        <dbReference type="ChEBI" id="CHEBI:57964"/>
        <dbReference type="ChEBI" id="CHEBI:58349"/>
        <dbReference type="EC" id="1.1.1.271"/>
    </reaction>
</comment>
<accession>A0A2I8EL98</accession>
<sequence length="343" mass="37723">MDKNARIFVAGHRGMVGSALVRKLEASGYRNLVTRTHAELDLTDQAAVNRFFEIEQIGVVLLAAARVGGILANSTQPGEFLYENLVIETNVIHAAYRAKVDRLVFFGSSCIYPKLCPQPIRESYLLTSELEPTNDAYAIAKIAGLKLCDAYNREYGTHYVALMPTNLYGPNDNYDLTNSHVLPALIRKAHEARLHGDESLTVWGSGTPRREFLHVDDLAAATLFVLEHDVNAGVFNVGVGEDLSIRELAQTVCDVVGFEGQLQFDASKPDGTPRKLLDVSQLAQMGWRASIGLADGIANTYREFAAKYEEKFGDKQGDKHGDKFVDKHGEKYAAPSFAMAARA</sequence>
<keyword evidence="6 9" id="KW-0413">Isomerase</keyword>
<dbReference type="InterPro" id="IPR001509">
    <property type="entry name" value="Epimerase_deHydtase"/>
</dbReference>
<dbReference type="KEGG" id="pter:C2L65_12770"/>
<protein>
    <recommendedName>
        <fullName evidence="3 9">GDP-L-fucose synthase</fullName>
        <ecNumber evidence="3 9">1.1.1.271</ecNumber>
    </recommendedName>
    <alternativeName>
        <fullName evidence="9">GDP-4-keto-6-deoxy-D-mannose-3,5-epimerase-4-reductase</fullName>
    </alternativeName>
</protein>
<feature type="binding site" evidence="9">
    <location>
        <position position="210"/>
    </location>
    <ligand>
        <name>substrate</name>
    </ligand>
</feature>
<feature type="site" description="Important for catalytic activity" evidence="9">
    <location>
        <position position="108"/>
    </location>
</feature>
<evidence type="ECO:0000256" key="3">
    <source>
        <dbReference type="ARBA" id="ARBA00012371"/>
    </source>
</evidence>
<dbReference type="Gene3D" id="3.40.50.720">
    <property type="entry name" value="NAD(P)-binding Rossmann-like Domain"/>
    <property type="match status" value="1"/>
</dbReference>
<feature type="active site" description="Proton donor/acceptor" evidence="9">
    <location>
        <position position="137"/>
    </location>
</feature>
<dbReference type="EMBL" id="CP026111">
    <property type="protein sequence ID" value="AUT60377.1"/>
    <property type="molecule type" value="Genomic_DNA"/>
</dbReference>